<dbReference type="SUPFAM" id="SSF52440">
    <property type="entry name" value="PreATP-grasp domain"/>
    <property type="match status" value="1"/>
</dbReference>
<evidence type="ECO:0000256" key="4">
    <source>
        <dbReference type="ARBA" id="ARBA00022840"/>
    </source>
</evidence>
<dbReference type="Pfam" id="PF03738">
    <property type="entry name" value="GSP_synth"/>
    <property type="match status" value="1"/>
</dbReference>
<keyword evidence="8" id="KW-1185">Reference proteome</keyword>
<keyword evidence="2" id="KW-0479">Metal-binding</keyword>
<protein>
    <submittedName>
        <fullName evidence="7">Glutathionylspermidine synthase</fullName>
    </submittedName>
</protein>
<evidence type="ECO:0000313" key="8">
    <source>
        <dbReference type="Proteomes" id="UP001255185"/>
    </source>
</evidence>
<keyword evidence="1" id="KW-0436">Ligase</keyword>
<dbReference type="InterPro" id="IPR005494">
    <property type="entry name" value="GSPS_pre-ATP-grasp-like_dom"/>
</dbReference>
<dbReference type="Gene3D" id="3.30.1490.330">
    <property type="match status" value="1"/>
</dbReference>
<dbReference type="SUPFAM" id="SSF56059">
    <property type="entry name" value="Glutathione synthetase ATP-binding domain-like"/>
    <property type="match status" value="1"/>
</dbReference>
<evidence type="ECO:0000256" key="5">
    <source>
        <dbReference type="ARBA" id="ARBA00022842"/>
    </source>
</evidence>
<dbReference type="InterPro" id="IPR016185">
    <property type="entry name" value="PreATP-grasp_dom_sf"/>
</dbReference>
<keyword evidence="5" id="KW-0460">Magnesium</keyword>
<dbReference type="Proteomes" id="UP001255185">
    <property type="component" value="Unassembled WGS sequence"/>
</dbReference>
<feature type="domain" description="Glutathionylspermidine synthase pre-ATP-grasp-like" evidence="6">
    <location>
        <begin position="26"/>
        <end position="381"/>
    </location>
</feature>
<evidence type="ECO:0000256" key="3">
    <source>
        <dbReference type="ARBA" id="ARBA00022741"/>
    </source>
</evidence>
<comment type="caution">
    <text evidence="7">The sequence shown here is derived from an EMBL/GenBank/DDBJ whole genome shotgun (WGS) entry which is preliminary data.</text>
</comment>
<reference evidence="7 8" key="1">
    <citation type="submission" date="2023-07" db="EMBL/GenBank/DDBJ databases">
        <title>Sorghum-associated microbial communities from plants grown in Nebraska, USA.</title>
        <authorList>
            <person name="Schachtman D."/>
        </authorList>
    </citation>
    <scope>NUCLEOTIDE SEQUENCE [LARGE SCALE GENOMIC DNA]</scope>
    <source>
        <strain evidence="7 8">3773</strain>
    </source>
</reference>
<evidence type="ECO:0000256" key="2">
    <source>
        <dbReference type="ARBA" id="ARBA00022723"/>
    </source>
</evidence>
<dbReference type="RefSeq" id="WP_310025069.1">
    <property type="nucleotide sequence ID" value="NZ_JAVDVI010000004.1"/>
</dbReference>
<accession>A0ABU1TMA0</accession>
<organism evidence="7 8">
    <name type="scientific">Flavobacterium arsenatis</name>
    <dbReference type="NCBI Taxonomy" id="1484332"/>
    <lineage>
        <taxon>Bacteria</taxon>
        <taxon>Pseudomonadati</taxon>
        <taxon>Bacteroidota</taxon>
        <taxon>Flavobacteriia</taxon>
        <taxon>Flavobacteriales</taxon>
        <taxon>Flavobacteriaceae</taxon>
        <taxon>Flavobacterium</taxon>
    </lineage>
</organism>
<evidence type="ECO:0000313" key="7">
    <source>
        <dbReference type="EMBL" id="MDR6967096.1"/>
    </source>
</evidence>
<gene>
    <name evidence="7" type="ORF">J2X31_001103</name>
</gene>
<keyword evidence="4" id="KW-0067">ATP-binding</keyword>
<keyword evidence="3" id="KW-0547">Nucleotide-binding</keyword>
<evidence type="ECO:0000259" key="6">
    <source>
        <dbReference type="Pfam" id="PF03738"/>
    </source>
</evidence>
<name>A0ABU1TMA0_9FLAO</name>
<proteinExistence type="predicted"/>
<evidence type="ECO:0000256" key="1">
    <source>
        <dbReference type="ARBA" id="ARBA00022598"/>
    </source>
</evidence>
<dbReference type="EMBL" id="JAVDVI010000004">
    <property type="protein sequence ID" value="MDR6967096.1"/>
    <property type="molecule type" value="Genomic_DNA"/>
</dbReference>
<sequence length="382" mass="44826">MEDSRFKEVKRFKKKELPHQLHWFLNEDYFSEELLGLYSSEVQKFEYIANETFKLFEKATEKIIREKDLDFLNIPAFFHSTIEKSWANRNENPFLYGRFDINGGIDNKEAKVIEFNADTCSTLPETVLWQKIQLAEMPGMKSQFNSLADDITRTLQNLRSKIDFPEPFMLASSFGHPEDVQNCNIILDCAHEAGFKCFYSDLESVTFSEDEGIFFEIGGEFQPIDVWFKLIPWDWMFNEEPELAKLISNIIDKKLAIVLNPAFTAIWQNKKFLAYITKNFPNPYVAETYLDKSDLMGYVEKPIYGRMGESIKIADKEEVKSKGDFSHQEKIYQKYYPLVTDSERYFYQLGVFYTSKASALNFRAEEKKIITNDCEFMSHFII</sequence>